<evidence type="ECO:0000256" key="3">
    <source>
        <dbReference type="ARBA" id="ARBA00022603"/>
    </source>
</evidence>
<dbReference type="InterPro" id="IPR035996">
    <property type="entry name" value="4pyrrol_Methylase_sf"/>
</dbReference>
<dbReference type="InterPro" id="IPR014008">
    <property type="entry name" value="Cbl_synth_MTase_CbiT"/>
</dbReference>
<dbReference type="InterPro" id="IPR012818">
    <property type="entry name" value="CbiE"/>
</dbReference>
<dbReference type="InterPro" id="IPR029063">
    <property type="entry name" value="SAM-dependent_MTases_sf"/>
</dbReference>
<feature type="domain" description="Tetrapyrrole methylase" evidence="6">
    <location>
        <begin position="6"/>
        <end position="178"/>
    </location>
</feature>
<dbReference type="Gene3D" id="3.40.1010.10">
    <property type="entry name" value="Cobalt-precorrin-4 Transmethylase, Domain 1"/>
    <property type="match status" value="1"/>
</dbReference>
<dbReference type="SUPFAM" id="SSF53335">
    <property type="entry name" value="S-adenosyl-L-methionine-dependent methyltransferases"/>
    <property type="match status" value="1"/>
</dbReference>
<dbReference type="InterPro" id="IPR050714">
    <property type="entry name" value="Cobalamin_biosynth_MTase"/>
</dbReference>
<dbReference type="PANTHER" id="PTHR43182">
    <property type="entry name" value="COBALT-PRECORRIN-6B C(15)-METHYLTRANSFERASE (DECARBOXYLATING)"/>
    <property type="match status" value="1"/>
</dbReference>
<dbReference type="GO" id="GO:0009236">
    <property type="term" value="P:cobalamin biosynthetic process"/>
    <property type="evidence" value="ECO:0007669"/>
    <property type="project" value="UniProtKB-UniPathway"/>
</dbReference>
<dbReference type="OrthoDB" id="9787825at2"/>
<proteinExistence type="predicted"/>
<dbReference type="SUPFAM" id="SSF53790">
    <property type="entry name" value="Tetrapyrrole methylase"/>
    <property type="match status" value="1"/>
</dbReference>
<dbReference type="CDD" id="cd11644">
    <property type="entry name" value="Precorrin-6Y-MT"/>
    <property type="match status" value="1"/>
</dbReference>
<evidence type="ECO:0000256" key="1">
    <source>
        <dbReference type="ARBA" id="ARBA00004953"/>
    </source>
</evidence>
<evidence type="ECO:0000256" key="5">
    <source>
        <dbReference type="ARBA" id="ARBA00022691"/>
    </source>
</evidence>
<dbReference type="CDD" id="cd02440">
    <property type="entry name" value="AdoMet_MTases"/>
    <property type="match status" value="1"/>
</dbReference>
<dbReference type="InterPro" id="IPR006365">
    <property type="entry name" value="Cbl_synth_CobL"/>
</dbReference>
<dbReference type="GO" id="GO:0032259">
    <property type="term" value="P:methylation"/>
    <property type="evidence" value="ECO:0007669"/>
    <property type="project" value="UniProtKB-KW"/>
</dbReference>
<name>A0A2M8REA2_9BRAD</name>
<reference evidence="7 8" key="1">
    <citation type="submission" date="2017-11" db="EMBL/GenBank/DDBJ databases">
        <title>Bradyrhizobium forestalis sp. nov., an efficient nitrogen-fixing bacterium isolated from nodules of forest legume species in the Amazon.</title>
        <authorList>
            <person name="Costa E.M."/>
            <person name="Guimaraes A."/>
            <person name="Carvalho T.S."/>
            <person name="Rodrigues T.L."/>
            <person name="Ribeiro P.R.A."/>
            <person name="Lebbe L."/>
            <person name="Willems A."/>
            <person name="Moreira F.M.S."/>
        </authorList>
    </citation>
    <scope>NUCLEOTIDE SEQUENCE [LARGE SCALE GENOMIC DNA]</scope>
    <source>
        <strain evidence="7 8">INPA54B</strain>
    </source>
</reference>
<dbReference type="Proteomes" id="UP000231194">
    <property type="component" value="Unassembled WGS sequence"/>
</dbReference>
<evidence type="ECO:0000313" key="8">
    <source>
        <dbReference type="Proteomes" id="UP000231194"/>
    </source>
</evidence>
<dbReference type="PANTHER" id="PTHR43182:SF1">
    <property type="entry name" value="COBALT-PRECORRIN-7 C(5)-METHYLTRANSFERASE"/>
    <property type="match status" value="1"/>
</dbReference>
<organism evidence="7 8">
    <name type="scientific">Bradyrhizobium forestalis</name>
    <dbReference type="NCBI Taxonomy" id="1419263"/>
    <lineage>
        <taxon>Bacteria</taxon>
        <taxon>Pseudomonadati</taxon>
        <taxon>Pseudomonadota</taxon>
        <taxon>Alphaproteobacteria</taxon>
        <taxon>Hyphomicrobiales</taxon>
        <taxon>Nitrobacteraceae</taxon>
        <taxon>Bradyrhizobium</taxon>
    </lineage>
</organism>
<evidence type="ECO:0000313" key="7">
    <source>
        <dbReference type="EMBL" id="PJG56147.1"/>
    </source>
</evidence>
<dbReference type="Pfam" id="PF00590">
    <property type="entry name" value="TP_methylase"/>
    <property type="match status" value="1"/>
</dbReference>
<dbReference type="Gene3D" id="3.40.50.150">
    <property type="entry name" value="Vaccinia Virus protein VP39"/>
    <property type="match status" value="1"/>
</dbReference>
<dbReference type="AlphaFoldDB" id="A0A2M8REA2"/>
<comment type="pathway">
    <text evidence="1">Cofactor biosynthesis; adenosylcobalamin biosynthesis.</text>
</comment>
<evidence type="ECO:0000256" key="4">
    <source>
        <dbReference type="ARBA" id="ARBA00022679"/>
    </source>
</evidence>
<keyword evidence="5" id="KW-0949">S-adenosyl-L-methionine</keyword>
<keyword evidence="2" id="KW-0169">Cobalamin biosynthesis</keyword>
<dbReference type="InterPro" id="IPR014777">
    <property type="entry name" value="4pyrrole_Mease_sub1"/>
</dbReference>
<dbReference type="GO" id="GO:0008276">
    <property type="term" value="F:protein methyltransferase activity"/>
    <property type="evidence" value="ECO:0007669"/>
    <property type="project" value="InterPro"/>
</dbReference>
<evidence type="ECO:0000259" key="6">
    <source>
        <dbReference type="Pfam" id="PF00590"/>
    </source>
</evidence>
<dbReference type="PIRSF" id="PIRSF036428">
    <property type="entry name" value="CobL"/>
    <property type="match status" value="1"/>
</dbReference>
<evidence type="ECO:0000256" key="2">
    <source>
        <dbReference type="ARBA" id="ARBA00022573"/>
    </source>
</evidence>
<dbReference type="UniPathway" id="UPA00148"/>
<comment type="caution">
    <text evidence="7">The sequence shown here is derived from an EMBL/GenBank/DDBJ whole genome shotgun (WGS) entry which is preliminary data.</text>
</comment>
<dbReference type="RefSeq" id="WP_100230873.1">
    <property type="nucleotide sequence ID" value="NZ_PGVG01000003.1"/>
</dbReference>
<keyword evidence="3" id="KW-0489">Methyltransferase</keyword>
<gene>
    <name evidence="7" type="ORF">CVM73_04835</name>
</gene>
<dbReference type="EMBL" id="PGVG01000003">
    <property type="protein sequence ID" value="PJG56147.1"/>
    <property type="molecule type" value="Genomic_DNA"/>
</dbReference>
<keyword evidence="4" id="KW-0808">Transferase</keyword>
<dbReference type="NCBIfam" id="TIGR02469">
    <property type="entry name" value="CbiT"/>
    <property type="match status" value="1"/>
</dbReference>
<dbReference type="InterPro" id="IPR000878">
    <property type="entry name" value="4pyrrol_Mease"/>
</dbReference>
<dbReference type="NCBIfam" id="TIGR02467">
    <property type="entry name" value="CbiE"/>
    <property type="match status" value="1"/>
</dbReference>
<sequence>MADPWLTIIGIGEDGLAGLSEASRKALDEAETVFGGERHLALADVGSRGRAWPVPFDADVVLSCRGRPTAVLASGDPFWHGAGASLAEKLDGDEWIAHPAPSTFSLAAARLGWRLESVTCIGLHAAPFERLVPHLAHNARIICLVRDAAAVDKLAKWLTERGWGASLLWTLEALGGPREYIDQHRVDLFAEDVAGDLVAVAVLARGTQGIPRSSGLPDDLFVHDGQITKRPVRALALSALAPRPGERLWDVGAGSGSISVEWALCGGTATAIELREDRAANIRSNAAAFGLAHRIVIVSGKAPEALAALDSPDAVFIGGGLDGATFDAIWARLSPGARFVAHSVTLETEALLGELHQRHGGELMRVEIAHAAPLGRYRSWEATRPVVQWSAVR</sequence>
<keyword evidence="8" id="KW-1185">Reference proteome</keyword>
<protein>
    <submittedName>
        <fullName evidence="7">Cobalamin biosynthesis bifunctional protein CbiET</fullName>
    </submittedName>
</protein>
<accession>A0A2M8REA2</accession>